<keyword evidence="5" id="KW-1185">Reference proteome</keyword>
<evidence type="ECO:0000256" key="1">
    <source>
        <dbReference type="ARBA" id="ARBA00023125"/>
    </source>
</evidence>
<dbReference type="GO" id="GO:0000976">
    <property type="term" value="F:transcription cis-regulatory region binding"/>
    <property type="evidence" value="ECO:0007669"/>
    <property type="project" value="TreeGrafter"/>
</dbReference>
<dbReference type="Proteomes" id="UP000037660">
    <property type="component" value="Unassembled WGS sequence"/>
</dbReference>
<name>A0A0K8P240_PISS1</name>
<dbReference type="Pfam" id="PF00440">
    <property type="entry name" value="TetR_N"/>
    <property type="match status" value="1"/>
</dbReference>
<evidence type="ECO:0000313" key="5">
    <source>
        <dbReference type="Proteomes" id="UP000037660"/>
    </source>
</evidence>
<proteinExistence type="predicted"/>
<evidence type="ECO:0000256" key="2">
    <source>
        <dbReference type="PROSITE-ProRule" id="PRU00335"/>
    </source>
</evidence>
<dbReference type="InterPro" id="IPR050109">
    <property type="entry name" value="HTH-type_TetR-like_transc_reg"/>
</dbReference>
<evidence type="ECO:0000259" key="3">
    <source>
        <dbReference type="PROSITE" id="PS50977"/>
    </source>
</evidence>
<comment type="caution">
    <text evidence="4">The sequence shown here is derived from an EMBL/GenBank/DDBJ whole genome shotgun (WGS) entry which is preliminary data.</text>
</comment>
<dbReference type="Gene3D" id="1.10.357.10">
    <property type="entry name" value="Tetracycline Repressor, domain 2"/>
    <property type="match status" value="1"/>
</dbReference>
<reference evidence="4 5" key="2">
    <citation type="journal article" date="2016" name="Science">
        <title>A bacterium that degrades and assimilates poly(ethylene terephthalate).</title>
        <authorList>
            <person name="Yoshida S."/>
            <person name="Hiraga K."/>
            <person name="Takehana T."/>
            <person name="Taniguchi I."/>
            <person name="Yamaji H."/>
            <person name="Maeda Y."/>
            <person name="Toyohara K."/>
            <person name="Miyamoto K."/>
            <person name="Kimura Y."/>
            <person name="Oda K."/>
        </authorList>
    </citation>
    <scope>NUCLEOTIDE SEQUENCE [LARGE SCALE GENOMIC DNA]</scope>
    <source>
        <strain evidence="5">NBRC 110686 / TISTR 2288 / 201-F6</strain>
    </source>
</reference>
<protein>
    <submittedName>
        <fullName evidence="4">Transcriptional regulator, TetR family</fullName>
    </submittedName>
</protein>
<dbReference type="InterPro" id="IPR009057">
    <property type="entry name" value="Homeodomain-like_sf"/>
</dbReference>
<dbReference type="SUPFAM" id="SSF46689">
    <property type="entry name" value="Homeodomain-like"/>
    <property type="match status" value="1"/>
</dbReference>
<feature type="domain" description="HTH tetR-type" evidence="3">
    <location>
        <begin position="1"/>
        <end position="51"/>
    </location>
</feature>
<dbReference type="GO" id="GO:0003700">
    <property type="term" value="F:DNA-binding transcription factor activity"/>
    <property type="evidence" value="ECO:0007669"/>
    <property type="project" value="TreeGrafter"/>
</dbReference>
<keyword evidence="1 2" id="KW-0238">DNA-binding</keyword>
<accession>A0A0K8P240</accession>
<dbReference type="PROSITE" id="PS50977">
    <property type="entry name" value="HTH_TETR_2"/>
    <property type="match status" value="1"/>
</dbReference>
<gene>
    <name evidence="4" type="ORF">ISF6_2508</name>
</gene>
<feature type="DNA-binding region" description="H-T-H motif" evidence="2">
    <location>
        <begin position="14"/>
        <end position="33"/>
    </location>
</feature>
<dbReference type="InterPro" id="IPR001647">
    <property type="entry name" value="HTH_TetR"/>
</dbReference>
<sequence length="181" mass="18792">MAQALEQRRYAELTIADVVAAAAVSRRTFYEHFDGKAACFIALYEASGARCLAALRGAVDAARPWHSQVRQAVAAYLGTMAADPALTRTLLVEVMQLGPPGLAARRRVHAALAGWIGAVISGSPGRRHPLPPALALALVGGLHELVLERLEAGPGDGVAGLVDTATDWVLRVAADTAAPGG</sequence>
<organism evidence="4 5">
    <name type="scientific">Piscinibacter sakaiensis</name>
    <name type="common">Ideonella sakaiensis</name>
    <dbReference type="NCBI Taxonomy" id="1547922"/>
    <lineage>
        <taxon>Bacteria</taxon>
        <taxon>Pseudomonadati</taxon>
        <taxon>Pseudomonadota</taxon>
        <taxon>Betaproteobacteria</taxon>
        <taxon>Burkholderiales</taxon>
        <taxon>Sphaerotilaceae</taxon>
        <taxon>Piscinibacter</taxon>
    </lineage>
</organism>
<dbReference type="AlphaFoldDB" id="A0A0K8P240"/>
<dbReference type="PANTHER" id="PTHR30055:SF187">
    <property type="entry name" value="TRANSCRIPTIONAL REGULATORY PROTEIN"/>
    <property type="match status" value="1"/>
</dbReference>
<reference evidence="5" key="1">
    <citation type="submission" date="2015-07" db="EMBL/GenBank/DDBJ databases">
        <title>Discovery of a poly(ethylene terephthalate assimilation.</title>
        <authorList>
            <person name="Yoshida S."/>
            <person name="Hiraga K."/>
            <person name="Takehana T."/>
            <person name="Taniguchi I."/>
            <person name="Yamaji H."/>
            <person name="Maeda Y."/>
            <person name="Toyohara K."/>
            <person name="Miyamoto K."/>
            <person name="Kimura Y."/>
            <person name="Oda K."/>
        </authorList>
    </citation>
    <scope>NUCLEOTIDE SEQUENCE [LARGE SCALE GENOMIC DNA]</scope>
    <source>
        <strain evidence="5">NBRC 110686 / TISTR 2288 / 201-F6</strain>
    </source>
</reference>
<dbReference type="EMBL" id="BBYR01000037">
    <property type="protein sequence ID" value="GAP36668.1"/>
    <property type="molecule type" value="Genomic_DNA"/>
</dbReference>
<dbReference type="PANTHER" id="PTHR30055">
    <property type="entry name" value="HTH-TYPE TRANSCRIPTIONAL REGULATOR RUTR"/>
    <property type="match status" value="1"/>
</dbReference>
<dbReference type="STRING" id="1547922.ISF6_2508"/>
<evidence type="ECO:0000313" key="4">
    <source>
        <dbReference type="EMBL" id="GAP36668.1"/>
    </source>
</evidence>